<dbReference type="GO" id="GO:0003700">
    <property type="term" value="F:DNA-binding transcription factor activity"/>
    <property type="evidence" value="ECO:0007669"/>
    <property type="project" value="InterPro"/>
</dbReference>
<gene>
    <name evidence="7" type="ORF">STSU_003395</name>
</gene>
<dbReference type="SMART" id="SM00422">
    <property type="entry name" value="HTH_MERR"/>
    <property type="match status" value="1"/>
</dbReference>
<evidence type="ECO:0000256" key="3">
    <source>
        <dbReference type="ARBA" id="ARBA00023125"/>
    </source>
</evidence>
<evidence type="ECO:0000256" key="1">
    <source>
        <dbReference type="ARBA" id="ARBA00022491"/>
    </source>
</evidence>
<dbReference type="SUPFAM" id="SSF46955">
    <property type="entry name" value="Putative DNA-binding domain"/>
    <property type="match status" value="1"/>
</dbReference>
<evidence type="ECO:0000313" key="8">
    <source>
        <dbReference type="Proteomes" id="UP000005940"/>
    </source>
</evidence>
<feature type="compositionally biased region" description="Basic and acidic residues" evidence="5">
    <location>
        <begin position="162"/>
        <end position="187"/>
    </location>
</feature>
<keyword evidence="1" id="KW-0678">Repressor</keyword>
<dbReference type="GO" id="GO:0003677">
    <property type="term" value="F:DNA binding"/>
    <property type="evidence" value="ECO:0007669"/>
    <property type="project" value="UniProtKB-KW"/>
</dbReference>
<dbReference type="PROSITE" id="PS50937">
    <property type="entry name" value="HTH_MERR_2"/>
    <property type="match status" value="1"/>
</dbReference>
<keyword evidence="3 7" id="KW-0238">DNA-binding</keyword>
<evidence type="ECO:0000313" key="7">
    <source>
        <dbReference type="EMBL" id="QKM66347.1"/>
    </source>
</evidence>
<keyword evidence="2" id="KW-0805">Transcription regulation</keyword>
<dbReference type="PANTHER" id="PTHR30204">
    <property type="entry name" value="REDOX-CYCLING DRUG-SENSING TRANSCRIPTIONAL ACTIVATOR SOXR"/>
    <property type="match status" value="1"/>
</dbReference>
<evidence type="ECO:0000256" key="5">
    <source>
        <dbReference type="SAM" id="MobiDB-lite"/>
    </source>
</evidence>
<dbReference type="Proteomes" id="UP000005940">
    <property type="component" value="Chromosome"/>
</dbReference>
<evidence type="ECO:0000256" key="2">
    <source>
        <dbReference type="ARBA" id="ARBA00023015"/>
    </source>
</evidence>
<evidence type="ECO:0000259" key="6">
    <source>
        <dbReference type="PROSITE" id="PS50937"/>
    </source>
</evidence>
<dbReference type="InterPro" id="IPR047057">
    <property type="entry name" value="MerR_fam"/>
</dbReference>
<dbReference type="PANTHER" id="PTHR30204:SF69">
    <property type="entry name" value="MERR-FAMILY TRANSCRIPTIONAL REGULATOR"/>
    <property type="match status" value="1"/>
</dbReference>
<keyword evidence="8" id="KW-1185">Reference proteome</keyword>
<dbReference type="Gene3D" id="1.10.1660.10">
    <property type="match status" value="1"/>
</dbReference>
<organism evidence="7 8">
    <name type="scientific">Streptomyces tsukubensis (strain DSM 42081 / NBRC 108919 / NRRL 18488 / 9993)</name>
    <dbReference type="NCBI Taxonomy" id="1114943"/>
    <lineage>
        <taxon>Bacteria</taxon>
        <taxon>Bacillati</taxon>
        <taxon>Actinomycetota</taxon>
        <taxon>Actinomycetes</taxon>
        <taxon>Kitasatosporales</taxon>
        <taxon>Streptomycetaceae</taxon>
        <taxon>Streptomyces</taxon>
    </lineage>
</organism>
<feature type="domain" description="HTH merR-type" evidence="6">
    <location>
        <begin position="12"/>
        <end position="56"/>
    </location>
</feature>
<dbReference type="InterPro" id="IPR000551">
    <property type="entry name" value="MerR-type_HTH_dom"/>
</dbReference>
<feature type="region of interest" description="Disordered" evidence="5">
    <location>
        <begin position="221"/>
        <end position="240"/>
    </location>
</feature>
<name>A0A7G3U7I4_STRT9</name>
<evidence type="ECO:0000256" key="4">
    <source>
        <dbReference type="ARBA" id="ARBA00023163"/>
    </source>
</evidence>
<accession>A0A7G3U7I4</accession>
<keyword evidence="4" id="KW-0804">Transcription</keyword>
<dbReference type="Pfam" id="PF13411">
    <property type="entry name" value="MerR_1"/>
    <property type="match status" value="1"/>
</dbReference>
<protein>
    <submittedName>
        <fullName evidence="7">MerR family DNA-binding transcriptional regulator</fullName>
    </submittedName>
</protein>
<reference evidence="7 8" key="1">
    <citation type="journal article" date="2012" name="J. Bacteriol.">
        <title>Draft genome of Streptomyces tsukubaensis NRRL 18488, the producer of the clinically important immunosuppressant tacrolimus (FK506).</title>
        <authorList>
            <person name="Barreiro C."/>
            <person name="Prieto C."/>
            <person name="Sola-Landa A."/>
            <person name="Solera E."/>
            <person name="Martinez-Castro M."/>
            <person name="Perez-Redondo R."/>
            <person name="Garcia-Estrada C."/>
            <person name="Aparicio J.F."/>
            <person name="Fernandez-Martinez L.T."/>
            <person name="Santos-Aberturas J."/>
            <person name="Salehi-Najafabadi Z."/>
            <person name="Rodriguez-Garcia A."/>
            <person name="Tauch A."/>
            <person name="Martin J.F."/>
        </authorList>
    </citation>
    <scope>NUCLEOTIDE SEQUENCE [LARGE SCALE GENOMIC DNA]</scope>
    <source>
        <strain evidence="8">DSM 42081 / NBRC 108919 / NRRL 18488 / 9993</strain>
    </source>
</reference>
<dbReference type="InterPro" id="IPR009061">
    <property type="entry name" value="DNA-bd_dom_put_sf"/>
</dbReference>
<dbReference type="AlphaFoldDB" id="A0A7G3U7I4"/>
<feature type="region of interest" description="Disordered" evidence="5">
    <location>
        <begin position="155"/>
        <end position="187"/>
    </location>
</feature>
<dbReference type="EMBL" id="CP029159">
    <property type="protein sequence ID" value="QKM66347.1"/>
    <property type="molecule type" value="Genomic_DNA"/>
</dbReference>
<proteinExistence type="predicted"/>
<sequence>MSTGRVTRQGVSIGEAAALYGLAPSTVRWWERQGVLDPPARVGGKRLYDEAGLRRIGLAYLCCVVGRMPLDRAAVVTSGKAALSTWQHTIDEQMELLEQRIGDLKAALEYLRHLRLCEDDDIVRQCPVLESELSVHTPRGHAPGADLVTAARAARSGGARGEGTEARDETPVMHAPGDEKPGGERPGGEMPVCCPGCRGPVVPSPRGRPRTHCSAACRQRTYRTRRSGTAVPAAEGSDRS</sequence>